<dbReference type="InterPro" id="IPR050121">
    <property type="entry name" value="Cytochrome_P450_monoxygenase"/>
</dbReference>
<name>A0A2T9Y7Y6_9FUNG</name>
<dbReference type="GO" id="GO:0016705">
    <property type="term" value="F:oxidoreductase activity, acting on paired donors, with incorporation or reduction of molecular oxygen"/>
    <property type="evidence" value="ECO:0007669"/>
    <property type="project" value="InterPro"/>
</dbReference>
<keyword evidence="5 6" id="KW-0349">Heme</keyword>
<sequence length="519" mass="60583">MLTDALTYSFNKISLIANYTDLILKLLLLYAAFLIIYYYHYDQLKYIPGPWWARFTHLPYVFQRILGENDRYSSKLHKKYGSIVRVGPNEISLSNTRDLKIILSSYKYPKSKSYTHAEPRQSNIFTTRSEDFNRMRRRQVGPAFTKVGLDSVEDLVLQVGIKSLQKKINLEIDKGNGCYTMNYYKTFQNLTSDVVAELAFGRSFNAIEKDGFRVVDWVHSSILTSSLKAIFPFLKYFPFVLRKLEKDKLNLIFYTFNAIEKRKKLLETGQYKTDQIDILHMYMTATNPDGNKLSYYEIISEIIFMLIAGIDTTSVSMTWLFHIYSVYPNVYKKVVDEINLHFPDKNYMITYKDAQDKLEYFVATVYECLRLKPPVNGVLARDSSSEGVQLSNAYIPKNVELLLYTEGAHRNENLWQNPEHFIPERFMGEGKKYIKELFAFSSGVRICPGRNLALMEIFTVMPNILRDYNFKPLPNSRYSPTNLDPSRDYEPYLLRDKTFLTRIPINQGEECVTMVSHKN</sequence>
<keyword evidence="6" id="KW-0503">Monooxygenase</keyword>
<evidence type="ECO:0000313" key="8">
    <source>
        <dbReference type="EMBL" id="PVU88446.1"/>
    </source>
</evidence>
<comment type="similarity">
    <text evidence="6">Belongs to the cytochrome P450 family.</text>
</comment>
<evidence type="ECO:0000256" key="3">
    <source>
        <dbReference type="ARBA" id="ARBA00023002"/>
    </source>
</evidence>
<dbReference type="Proteomes" id="UP000245383">
    <property type="component" value="Unassembled WGS sequence"/>
</dbReference>
<evidence type="ECO:0000256" key="4">
    <source>
        <dbReference type="ARBA" id="ARBA00023004"/>
    </source>
</evidence>
<dbReference type="InterPro" id="IPR036396">
    <property type="entry name" value="Cyt_P450_sf"/>
</dbReference>
<keyword evidence="9" id="KW-1185">Reference proteome</keyword>
<accession>A0A2T9Y7Y6</accession>
<feature type="transmembrane region" description="Helical" evidence="7">
    <location>
        <begin position="22"/>
        <end position="39"/>
    </location>
</feature>
<evidence type="ECO:0000256" key="1">
    <source>
        <dbReference type="ARBA" id="ARBA00001971"/>
    </source>
</evidence>
<evidence type="ECO:0000256" key="7">
    <source>
        <dbReference type="SAM" id="Phobius"/>
    </source>
</evidence>
<dbReference type="AlphaFoldDB" id="A0A2T9Y7Y6"/>
<dbReference type="InterPro" id="IPR002401">
    <property type="entry name" value="Cyt_P450_E_grp-I"/>
</dbReference>
<dbReference type="InterPro" id="IPR001128">
    <property type="entry name" value="Cyt_P450"/>
</dbReference>
<feature type="binding site" description="axial binding residue" evidence="5">
    <location>
        <position position="447"/>
    </location>
    <ligand>
        <name>heme</name>
        <dbReference type="ChEBI" id="CHEBI:30413"/>
    </ligand>
    <ligandPart>
        <name>Fe</name>
        <dbReference type="ChEBI" id="CHEBI:18248"/>
    </ligandPart>
</feature>
<dbReference type="PANTHER" id="PTHR24305:SF235">
    <property type="entry name" value="CYTOCHROME P450 MONOOXYGENASE APDB-RELATED"/>
    <property type="match status" value="1"/>
</dbReference>
<gene>
    <name evidence="8" type="ORF">BB561_005857</name>
</gene>
<keyword evidence="7" id="KW-0472">Membrane</keyword>
<comment type="cofactor">
    <cofactor evidence="1 5">
        <name>heme</name>
        <dbReference type="ChEBI" id="CHEBI:30413"/>
    </cofactor>
</comment>
<comment type="caution">
    <text evidence="8">The sequence shown here is derived from an EMBL/GenBank/DDBJ whole genome shotgun (WGS) entry which is preliminary data.</text>
</comment>
<dbReference type="PROSITE" id="PS00086">
    <property type="entry name" value="CYTOCHROME_P450"/>
    <property type="match status" value="1"/>
</dbReference>
<dbReference type="InterPro" id="IPR017972">
    <property type="entry name" value="Cyt_P450_CS"/>
</dbReference>
<dbReference type="GO" id="GO:0004497">
    <property type="term" value="F:monooxygenase activity"/>
    <property type="evidence" value="ECO:0007669"/>
    <property type="project" value="UniProtKB-KW"/>
</dbReference>
<reference evidence="8 9" key="1">
    <citation type="journal article" date="2018" name="MBio">
        <title>Comparative Genomics Reveals the Core Gene Toolbox for the Fungus-Insect Symbiosis.</title>
        <authorList>
            <person name="Wang Y."/>
            <person name="Stata M."/>
            <person name="Wang W."/>
            <person name="Stajich J.E."/>
            <person name="White M.M."/>
            <person name="Moncalvo J.M."/>
        </authorList>
    </citation>
    <scope>NUCLEOTIDE SEQUENCE [LARGE SCALE GENOMIC DNA]</scope>
    <source>
        <strain evidence="8 9">SWE-8-4</strain>
    </source>
</reference>
<proteinExistence type="inferred from homology"/>
<dbReference type="GO" id="GO:0005506">
    <property type="term" value="F:iron ion binding"/>
    <property type="evidence" value="ECO:0007669"/>
    <property type="project" value="InterPro"/>
</dbReference>
<dbReference type="SUPFAM" id="SSF48264">
    <property type="entry name" value="Cytochrome P450"/>
    <property type="match status" value="1"/>
</dbReference>
<keyword evidence="7" id="KW-1133">Transmembrane helix</keyword>
<dbReference type="GO" id="GO:0020037">
    <property type="term" value="F:heme binding"/>
    <property type="evidence" value="ECO:0007669"/>
    <property type="project" value="InterPro"/>
</dbReference>
<dbReference type="Gene3D" id="1.10.630.10">
    <property type="entry name" value="Cytochrome P450"/>
    <property type="match status" value="1"/>
</dbReference>
<dbReference type="PANTHER" id="PTHR24305">
    <property type="entry name" value="CYTOCHROME P450"/>
    <property type="match status" value="1"/>
</dbReference>
<evidence type="ECO:0008006" key="10">
    <source>
        <dbReference type="Google" id="ProtNLM"/>
    </source>
</evidence>
<dbReference type="OrthoDB" id="1470350at2759"/>
<dbReference type="EMBL" id="MBFR01000385">
    <property type="protein sequence ID" value="PVU88446.1"/>
    <property type="molecule type" value="Genomic_DNA"/>
</dbReference>
<dbReference type="GO" id="GO:0044550">
    <property type="term" value="P:secondary metabolite biosynthetic process"/>
    <property type="evidence" value="ECO:0007669"/>
    <property type="project" value="UniProtKB-ARBA"/>
</dbReference>
<protein>
    <recommendedName>
        <fullName evidence="10">Cytochrome P450</fullName>
    </recommendedName>
</protein>
<keyword evidence="2 5" id="KW-0479">Metal-binding</keyword>
<dbReference type="PRINTS" id="PR00385">
    <property type="entry name" value="P450"/>
</dbReference>
<keyword evidence="3 6" id="KW-0560">Oxidoreductase</keyword>
<dbReference type="PRINTS" id="PR00463">
    <property type="entry name" value="EP450I"/>
</dbReference>
<dbReference type="STRING" id="133385.A0A2T9Y7Y6"/>
<evidence type="ECO:0000256" key="2">
    <source>
        <dbReference type="ARBA" id="ARBA00022723"/>
    </source>
</evidence>
<dbReference type="Pfam" id="PF00067">
    <property type="entry name" value="p450"/>
    <property type="match status" value="1"/>
</dbReference>
<evidence type="ECO:0000256" key="6">
    <source>
        <dbReference type="RuleBase" id="RU000461"/>
    </source>
</evidence>
<evidence type="ECO:0000256" key="5">
    <source>
        <dbReference type="PIRSR" id="PIRSR602401-1"/>
    </source>
</evidence>
<keyword evidence="7" id="KW-0812">Transmembrane</keyword>
<keyword evidence="4 5" id="KW-0408">Iron</keyword>
<evidence type="ECO:0000313" key="9">
    <source>
        <dbReference type="Proteomes" id="UP000245383"/>
    </source>
</evidence>
<organism evidence="8 9">
    <name type="scientific">Smittium simulii</name>
    <dbReference type="NCBI Taxonomy" id="133385"/>
    <lineage>
        <taxon>Eukaryota</taxon>
        <taxon>Fungi</taxon>
        <taxon>Fungi incertae sedis</taxon>
        <taxon>Zoopagomycota</taxon>
        <taxon>Kickxellomycotina</taxon>
        <taxon>Harpellomycetes</taxon>
        <taxon>Harpellales</taxon>
        <taxon>Legeriomycetaceae</taxon>
        <taxon>Smittium</taxon>
    </lineage>
</organism>
<feature type="transmembrane region" description="Helical" evidence="7">
    <location>
        <begin position="302"/>
        <end position="324"/>
    </location>
</feature>